<dbReference type="Gene3D" id="2.120.10.80">
    <property type="entry name" value="Kelch-type beta propeller"/>
    <property type="match status" value="1"/>
</dbReference>
<keyword evidence="6" id="KW-0732">Signal</keyword>
<dbReference type="Pfam" id="PF01823">
    <property type="entry name" value="MACPF"/>
    <property type="match status" value="1"/>
</dbReference>
<keyword evidence="9" id="KW-1185">Reference proteome</keyword>
<dbReference type="EMBL" id="BRYB01001028">
    <property type="protein sequence ID" value="GMI41830.1"/>
    <property type="molecule type" value="Genomic_DNA"/>
</dbReference>
<gene>
    <name evidence="8" type="ORF">TeGR_g573</name>
</gene>
<protein>
    <recommendedName>
        <fullName evidence="7">MACPF domain-containing protein</fullName>
    </recommendedName>
</protein>
<dbReference type="SUPFAM" id="SSF117281">
    <property type="entry name" value="Kelch motif"/>
    <property type="match status" value="1"/>
</dbReference>
<evidence type="ECO:0000259" key="7">
    <source>
        <dbReference type="PROSITE" id="PS51412"/>
    </source>
</evidence>
<comment type="subcellular location">
    <subcellularLocation>
        <location evidence="1">Membrane</location>
    </subcellularLocation>
    <subcellularLocation>
        <location evidence="2">Secreted</location>
    </subcellularLocation>
</comment>
<dbReference type="PROSITE" id="PS00279">
    <property type="entry name" value="MACPF_1"/>
    <property type="match status" value="1"/>
</dbReference>
<dbReference type="PROSITE" id="PS51412">
    <property type="entry name" value="MACPF_2"/>
    <property type="match status" value="1"/>
</dbReference>
<dbReference type="InterPro" id="IPR015915">
    <property type="entry name" value="Kelch-typ_b-propeller"/>
</dbReference>
<organism evidence="8 9">
    <name type="scientific">Tetraparma gracilis</name>
    <dbReference type="NCBI Taxonomy" id="2962635"/>
    <lineage>
        <taxon>Eukaryota</taxon>
        <taxon>Sar</taxon>
        <taxon>Stramenopiles</taxon>
        <taxon>Ochrophyta</taxon>
        <taxon>Bolidophyceae</taxon>
        <taxon>Parmales</taxon>
        <taxon>Triparmaceae</taxon>
        <taxon>Tetraparma</taxon>
    </lineage>
</organism>
<dbReference type="Proteomes" id="UP001165060">
    <property type="component" value="Unassembled WGS sequence"/>
</dbReference>
<evidence type="ECO:0000256" key="1">
    <source>
        <dbReference type="ARBA" id="ARBA00004370"/>
    </source>
</evidence>
<dbReference type="InterPro" id="IPR020864">
    <property type="entry name" value="MACPF"/>
</dbReference>
<evidence type="ECO:0000256" key="4">
    <source>
        <dbReference type="ARBA" id="ARBA00023136"/>
    </source>
</evidence>
<evidence type="ECO:0000313" key="9">
    <source>
        <dbReference type="Proteomes" id="UP001165060"/>
    </source>
</evidence>
<sequence length="651" mass="70602">MTSTILLLLLSLATAAASKNATADNFLQGQGFLGHGLNIVYMNPLVGSNNQGGAPEGLTKAQSVIEFTPSDHTVKWNGNDYSCPAGVDCDVYSSCGSSSESFSAHGAKSYQESLKRSGGVSVGGAFKWLSGSFTASTSYTSTVSDMEEHSYHYFYAKATCAMYHLKLREFTTDVSVTDEFKAGVASLSGDDEGAYYKVIEAFGTHYTTAVLIGGQMTKEDWFTAEAVQHAESEGRSFEEMAKVSFGMFGGSEQFSTEKQTECKEEYDEKRAGTRELYVGGAAFTEGDIGKWYEALVGDLESVAPIGSGIEIMPISELMTAQYFPDDKDIAGKKDKMEKMLESYCEWLGENGKVCLLKPEDKAPTSDIKTEDLEGGPDNAWAAEVAIGTKVYRFGGLDGSDRVSTTSLYDAAMGKWDEARVQQLPEARDDIGAAAVGDDIFLFCGSDGGGKKSEVLKYSTARDSFAVMAPMDKPIYYVTAAAVTTEDGTAKIFYASMDFNPGFFVYEPSADKHTVIDADISNINCLTSSYDGKGVWGLVDKNLYSIDASTGAKTTFSDDEFPAYISGDWSQCAMTSDGFFYFLTNDDIWYMDTAEDGDKKWAKTGVVPSHHLSSYYSAVMIQDTLLITSWGYTDAISTTPQARAAQRLSLEQ</sequence>
<evidence type="ECO:0000256" key="5">
    <source>
        <dbReference type="ARBA" id="ARBA00023157"/>
    </source>
</evidence>
<feature type="chain" id="PRO_5047165634" description="MACPF domain-containing protein" evidence="6">
    <location>
        <begin position="18"/>
        <end position="651"/>
    </location>
</feature>
<accession>A0ABQ6N764</accession>
<keyword evidence="4" id="KW-0472">Membrane</keyword>
<evidence type="ECO:0000313" key="8">
    <source>
        <dbReference type="EMBL" id="GMI41830.1"/>
    </source>
</evidence>
<comment type="caution">
    <text evidence="8">The sequence shown here is derived from an EMBL/GenBank/DDBJ whole genome shotgun (WGS) entry which is preliminary data.</text>
</comment>
<evidence type="ECO:0000256" key="6">
    <source>
        <dbReference type="SAM" id="SignalP"/>
    </source>
</evidence>
<keyword evidence="5" id="KW-1015">Disulfide bond</keyword>
<proteinExistence type="predicted"/>
<reference evidence="8 9" key="1">
    <citation type="journal article" date="2023" name="Commun. Biol.">
        <title>Genome analysis of Parmales, the sister group of diatoms, reveals the evolutionary specialization of diatoms from phago-mixotrophs to photoautotrophs.</title>
        <authorList>
            <person name="Ban H."/>
            <person name="Sato S."/>
            <person name="Yoshikawa S."/>
            <person name="Yamada K."/>
            <person name="Nakamura Y."/>
            <person name="Ichinomiya M."/>
            <person name="Sato N."/>
            <person name="Blanc-Mathieu R."/>
            <person name="Endo H."/>
            <person name="Kuwata A."/>
            <person name="Ogata H."/>
        </authorList>
    </citation>
    <scope>NUCLEOTIDE SEQUENCE [LARGE SCALE GENOMIC DNA]</scope>
</reference>
<keyword evidence="3" id="KW-0964">Secreted</keyword>
<evidence type="ECO:0000256" key="2">
    <source>
        <dbReference type="ARBA" id="ARBA00004613"/>
    </source>
</evidence>
<evidence type="ECO:0000256" key="3">
    <source>
        <dbReference type="ARBA" id="ARBA00022525"/>
    </source>
</evidence>
<feature type="signal peptide" evidence="6">
    <location>
        <begin position="1"/>
        <end position="17"/>
    </location>
</feature>
<feature type="domain" description="MACPF" evidence="7">
    <location>
        <begin position="16"/>
        <end position="351"/>
    </location>
</feature>
<dbReference type="InterPro" id="IPR020863">
    <property type="entry name" value="MACPF_CS"/>
</dbReference>
<name>A0ABQ6N764_9STRA</name>